<name>C5BHT2_TERTT</name>
<organism evidence="1 2">
    <name type="scientific">Teredinibacter turnerae (strain ATCC 39867 / T7901)</name>
    <dbReference type="NCBI Taxonomy" id="377629"/>
    <lineage>
        <taxon>Bacteria</taxon>
        <taxon>Pseudomonadati</taxon>
        <taxon>Pseudomonadota</taxon>
        <taxon>Gammaproteobacteria</taxon>
        <taxon>Cellvibrionales</taxon>
        <taxon>Cellvibrionaceae</taxon>
        <taxon>Teredinibacter</taxon>
    </lineage>
</organism>
<proteinExistence type="predicted"/>
<evidence type="ECO:0000313" key="2">
    <source>
        <dbReference type="Proteomes" id="UP000009080"/>
    </source>
</evidence>
<dbReference type="HOGENOM" id="CLU_139712_1_0_6"/>
<dbReference type="OrthoDB" id="307608at2"/>
<dbReference type="Proteomes" id="UP000009080">
    <property type="component" value="Chromosome"/>
</dbReference>
<dbReference type="eggNOG" id="ENOG50334A3">
    <property type="taxonomic scope" value="Bacteria"/>
</dbReference>
<gene>
    <name evidence="1" type="ordered locus">TERTU_1813</name>
</gene>
<protein>
    <recommendedName>
        <fullName evidence="3">DUF2513 domain-containing protein</fullName>
    </recommendedName>
</protein>
<keyword evidence="2" id="KW-1185">Reference proteome</keyword>
<sequence length="144" mass="16350">MRIDLEYIAKILDVFLESEKAHVELPELEENGIALKGEPGFFDEKLVFHMQIAIDNELIGTKSGLARNIKEIGMHQSIDGMGSIISIPIRLTQKGHDFACALNNKEVLQKLKTEFKDAPFKVIFEGGQKLIEHFMKKKLDEILE</sequence>
<evidence type="ECO:0008006" key="3">
    <source>
        <dbReference type="Google" id="ProtNLM"/>
    </source>
</evidence>
<dbReference type="AlphaFoldDB" id="C5BHT2"/>
<evidence type="ECO:0000313" key="1">
    <source>
        <dbReference type="EMBL" id="ACR12886.1"/>
    </source>
</evidence>
<dbReference type="KEGG" id="ttu:TERTU_1813"/>
<dbReference type="RefSeq" id="WP_015818999.1">
    <property type="nucleotide sequence ID" value="NC_012997.1"/>
</dbReference>
<dbReference type="EMBL" id="CP001614">
    <property type="protein sequence ID" value="ACR12886.1"/>
    <property type="molecule type" value="Genomic_DNA"/>
</dbReference>
<accession>C5BHT2</accession>
<reference evidence="1 2" key="1">
    <citation type="journal article" date="2009" name="PLoS ONE">
        <title>The complete genome of Teredinibacter turnerae T7901: an intracellular endosymbiont of marine wood-boring bivalves (shipworms).</title>
        <authorList>
            <person name="Yang J.C."/>
            <person name="Madupu R."/>
            <person name="Durkin A.S."/>
            <person name="Ekborg N.A."/>
            <person name="Pedamallu C.S."/>
            <person name="Hostetler J.B."/>
            <person name="Radune D."/>
            <person name="Toms B.S."/>
            <person name="Henrissat B."/>
            <person name="Coutinho P.M."/>
            <person name="Schwarz S."/>
            <person name="Field L."/>
            <person name="Trindade-Silva A.E."/>
            <person name="Soares C.A.G."/>
            <person name="Elshahawi S."/>
            <person name="Hanora A."/>
            <person name="Schmidt E.W."/>
            <person name="Haygood M.G."/>
            <person name="Posfai J."/>
            <person name="Benner J."/>
            <person name="Madinger C."/>
            <person name="Nove J."/>
            <person name="Anton B."/>
            <person name="Chaudhary K."/>
            <person name="Foster J."/>
            <person name="Holman A."/>
            <person name="Kumar S."/>
            <person name="Lessard P.A."/>
            <person name="Luyten Y.A."/>
            <person name="Slatko B."/>
            <person name="Wood N."/>
            <person name="Wu B."/>
            <person name="Teplitski M."/>
            <person name="Mougous J.D."/>
            <person name="Ward N."/>
            <person name="Eisen J.A."/>
            <person name="Badger J.H."/>
            <person name="Distel D.L."/>
        </authorList>
    </citation>
    <scope>NUCLEOTIDE SEQUENCE [LARGE SCALE GENOMIC DNA]</scope>
    <source>
        <strain evidence="2">ATCC 39867 / T7901</strain>
    </source>
</reference>